<evidence type="ECO:0000256" key="6">
    <source>
        <dbReference type="ARBA" id="ARBA00023077"/>
    </source>
</evidence>
<protein>
    <submittedName>
        <fullName evidence="15">TonB-dependent siderophore receptor</fullName>
    </submittedName>
</protein>
<dbReference type="GO" id="GO:0015344">
    <property type="term" value="F:siderophore uptake transmembrane transporter activity"/>
    <property type="evidence" value="ECO:0007669"/>
    <property type="project" value="TreeGrafter"/>
</dbReference>
<dbReference type="GO" id="GO:0015891">
    <property type="term" value="P:siderophore transport"/>
    <property type="evidence" value="ECO:0007669"/>
    <property type="project" value="InterPro"/>
</dbReference>
<dbReference type="Proteomes" id="UP000217999">
    <property type="component" value="Unassembled WGS sequence"/>
</dbReference>
<dbReference type="Gene3D" id="2.170.130.10">
    <property type="entry name" value="TonB-dependent receptor, plug domain"/>
    <property type="match status" value="1"/>
</dbReference>
<evidence type="ECO:0000256" key="12">
    <source>
        <dbReference type="SAM" id="SignalP"/>
    </source>
</evidence>
<dbReference type="GO" id="GO:0038023">
    <property type="term" value="F:signaling receptor activity"/>
    <property type="evidence" value="ECO:0007669"/>
    <property type="project" value="InterPro"/>
</dbReference>
<evidence type="ECO:0000259" key="14">
    <source>
        <dbReference type="Pfam" id="PF07715"/>
    </source>
</evidence>
<keyword evidence="12" id="KW-0732">Signal</keyword>
<evidence type="ECO:0000259" key="13">
    <source>
        <dbReference type="Pfam" id="PF00593"/>
    </source>
</evidence>
<dbReference type="NCBIfam" id="TIGR01783">
    <property type="entry name" value="TonB-siderophor"/>
    <property type="match status" value="1"/>
</dbReference>
<keyword evidence="7 10" id="KW-0472">Membrane</keyword>
<evidence type="ECO:0000256" key="4">
    <source>
        <dbReference type="ARBA" id="ARBA00022452"/>
    </source>
</evidence>
<evidence type="ECO:0000256" key="7">
    <source>
        <dbReference type="ARBA" id="ARBA00023136"/>
    </source>
</evidence>
<evidence type="ECO:0000313" key="16">
    <source>
        <dbReference type="Proteomes" id="UP000217999"/>
    </source>
</evidence>
<dbReference type="EMBL" id="NSJF01000005">
    <property type="protein sequence ID" value="PAT34008.1"/>
    <property type="molecule type" value="Genomic_DNA"/>
</dbReference>
<evidence type="ECO:0000256" key="9">
    <source>
        <dbReference type="ARBA" id="ARBA00023237"/>
    </source>
</evidence>
<evidence type="ECO:0000256" key="8">
    <source>
        <dbReference type="ARBA" id="ARBA00023170"/>
    </source>
</evidence>
<keyword evidence="4 10" id="KW-1134">Transmembrane beta strand</keyword>
<feature type="domain" description="TonB-dependent receptor-like beta-barrel" evidence="13">
    <location>
        <begin position="270"/>
        <end position="718"/>
    </location>
</feature>
<keyword evidence="5 10" id="KW-0812">Transmembrane</keyword>
<dbReference type="SUPFAM" id="SSF56935">
    <property type="entry name" value="Porins"/>
    <property type="match status" value="1"/>
</dbReference>
<dbReference type="InterPro" id="IPR000531">
    <property type="entry name" value="Beta-barrel_TonB"/>
</dbReference>
<dbReference type="PROSITE" id="PS52016">
    <property type="entry name" value="TONB_DEPENDENT_REC_3"/>
    <property type="match status" value="1"/>
</dbReference>
<comment type="similarity">
    <text evidence="2 10 11">Belongs to the TonB-dependent receptor family.</text>
</comment>
<dbReference type="PANTHER" id="PTHR32552:SF74">
    <property type="entry name" value="HYDROXAMATE SIDEROPHORE RECEPTOR FHUE"/>
    <property type="match status" value="1"/>
</dbReference>
<evidence type="ECO:0000256" key="5">
    <source>
        <dbReference type="ARBA" id="ARBA00022692"/>
    </source>
</evidence>
<keyword evidence="6 11" id="KW-0798">TonB box</keyword>
<evidence type="ECO:0000313" key="15">
    <source>
        <dbReference type="EMBL" id="PAT34008.1"/>
    </source>
</evidence>
<evidence type="ECO:0000256" key="10">
    <source>
        <dbReference type="PROSITE-ProRule" id="PRU01360"/>
    </source>
</evidence>
<dbReference type="PANTHER" id="PTHR32552">
    <property type="entry name" value="FERRICHROME IRON RECEPTOR-RELATED"/>
    <property type="match status" value="1"/>
</dbReference>
<comment type="subcellular location">
    <subcellularLocation>
        <location evidence="1 10">Cell outer membrane</location>
        <topology evidence="1 10">Multi-pass membrane protein</topology>
    </subcellularLocation>
</comment>
<dbReference type="InterPro" id="IPR012910">
    <property type="entry name" value="Plug_dom"/>
</dbReference>
<dbReference type="AlphaFoldDB" id="A0A2A2A8D8"/>
<organism evidence="15 16">
    <name type="scientific">Vandammella animalimorsus</name>
    <dbReference type="NCBI Taxonomy" id="2029117"/>
    <lineage>
        <taxon>Bacteria</taxon>
        <taxon>Pseudomonadati</taxon>
        <taxon>Pseudomonadota</taxon>
        <taxon>Betaproteobacteria</taxon>
        <taxon>Burkholderiales</taxon>
        <taxon>Comamonadaceae</taxon>
        <taxon>Vandammella</taxon>
    </lineage>
</organism>
<proteinExistence type="inferred from homology"/>
<comment type="caution">
    <text evidence="15">The sequence shown here is derived from an EMBL/GenBank/DDBJ whole genome shotgun (WGS) entry which is preliminary data.</text>
</comment>
<dbReference type="CDD" id="cd01347">
    <property type="entry name" value="ligand_gated_channel"/>
    <property type="match status" value="1"/>
</dbReference>
<evidence type="ECO:0000256" key="1">
    <source>
        <dbReference type="ARBA" id="ARBA00004571"/>
    </source>
</evidence>
<dbReference type="InterPro" id="IPR037066">
    <property type="entry name" value="Plug_dom_sf"/>
</dbReference>
<dbReference type="Gene3D" id="2.40.170.20">
    <property type="entry name" value="TonB-dependent receptor, beta-barrel domain"/>
    <property type="match status" value="1"/>
</dbReference>
<dbReference type="Pfam" id="PF07715">
    <property type="entry name" value="Plug"/>
    <property type="match status" value="1"/>
</dbReference>
<dbReference type="GO" id="GO:0009279">
    <property type="term" value="C:cell outer membrane"/>
    <property type="evidence" value="ECO:0007669"/>
    <property type="project" value="UniProtKB-SubCell"/>
</dbReference>
<reference evidence="15 16" key="1">
    <citation type="submission" date="2017-08" db="EMBL/GenBank/DDBJ databases">
        <title>WGS of Clinical strains of the CDC Group NO-1 linked to zoonotic infections in humans.</title>
        <authorList>
            <person name="Bernier A.-M."/>
            <person name="Bernard K."/>
        </authorList>
    </citation>
    <scope>NUCLEOTIDE SEQUENCE [LARGE SCALE GENOMIC DNA]</scope>
    <source>
        <strain evidence="15 16">NML03-0146</strain>
    </source>
</reference>
<gene>
    <name evidence="15" type="ORF">CK620_10095</name>
</gene>
<sequence>MASICPPRAASAPARPPYPITGLAKALRLLSVGSALLGLTSAWAQAAPTPSTSGAELEAITVTGSSPEALLETEGAGNYTARLSNSTTGIPQELKDSTQSVSIVTSQRMLDQPELGRLIDVLNNATGLSSQQNDIDRFSISARGMNVGSVSYDGVTNYYDTRFNYGDNLMDTALYDRIEIVRGATGFMTGPGNPSASINLVRKRPQRQLQGSAALGLGSWGLRRAQADVSGPLNQAGTLRARAVGVRQTRDSFIDRYSEARSTLYATAETDLGPYSTLRLGADWQRSTPTGTMSGGLPLFHSDGSLTRYGRSVNTAPHWAHARTRSLNSYLTLEQRLGSGWQATLNYTHSDNRLDFNNSYVAGHPEPLGNTGMATSYINHISGSRVQRTLDAKLHGHYRAWGRTHLLRLNYNHNRNRYDNGYHNPLPGQLPPSWGDFSRPDFDLPQPQWLPERFTALRGRRTQNAISGITELALAEPLALTLGLRMNGYRVHDDSFGPYFTPYSNRLQRASHYLGLSYKIGAQHALYASYTDIFQPQSTLDAQGRYLDPVIGRNYEAGFKSRLREGQLNLALAAFETRRDNVAVATGERLPGGQPVYRAVNGAKTRGVELEISGALSPRWNLHAGWSSFVARDAQGQRIGRETPNRSFKLFTTYRLSSALAGLQIGAGLNWYGATQRTVRNPQRQNVLIGQGAHQIASLMLRYDVNRAAALSLHINNLFDAHYYTNYGQFTQYQWGAPRNAMLRLSYQF</sequence>
<feature type="chain" id="PRO_5012674522" evidence="12">
    <location>
        <begin position="47"/>
        <end position="749"/>
    </location>
</feature>
<feature type="domain" description="TonB-dependent receptor plug" evidence="14">
    <location>
        <begin position="94"/>
        <end position="195"/>
    </location>
</feature>
<evidence type="ECO:0000256" key="3">
    <source>
        <dbReference type="ARBA" id="ARBA00022448"/>
    </source>
</evidence>
<evidence type="ECO:0000256" key="2">
    <source>
        <dbReference type="ARBA" id="ARBA00009810"/>
    </source>
</evidence>
<keyword evidence="9 10" id="KW-0998">Cell outer membrane</keyword>
<dbReference type="InterPro" id="IPR036942">
    <property type="entry name" value="Beta-barrel_TonB_sf"/>
</dbReference>
<keyword evidence="3 10" id="KW-0813">Transport</keyword>
<dbReference type="InterPro" id="IPR010105">
    <property type="entry name" value="TonB_sidphr_rcpt"/>
</dbReference>
<dbReference type="Pfam" id="PF00593">
    <property type="entry name" value="TonB_dep_Rec_b-barrel"/>
    <property type="match status" value="1"/>
</dbReference>
<keyword evidence="8 15" id="KW-0675">Receptor</keyword>
<name>A0A2A2A8D8_9BURK</name>
<accession>A0A2A2A8D8</accession>
<evidence type="ECO:0000256" key="11">
    <source>
        <dbReference type="RuleBase" id="RU003357"/>
    </source>
</evidence>
<feature type="signal peptide" evidence="12">
    <location>
        <begin position="1"/>
        <end position="46"/>
    </location>
</feature>
<dbReference type="InterPro" id="IPR039426">
    <property type="entry name" value="TonB-dep_rcpt-like"/>
</dbReference>
<dbReference type="RefSeq" id="WP_095550191.1">
    <property type="nucleotide sequence ID" value="NZ_NSJF01000005.1"/>
</dbReference>